<evidence type="ECO:0000313" key="1">
    <source>
        <dbReference type="EMBL" id="ERZ97403.1"/>
    </source>
</evidence>
<proteinExistence type="predicted"/>
<accession>U9SN62</accession>
<name>U9SN62_RHIID</name>
<dbReference type="EMBL" id="KI299644">
    <property type="protein sequence ID" value="ERZ97403.1"/>
    <property type="molecule type" value="Genomic_DNA"/>
</dbReference>
<organism evidence="1">
    <name type="scientific">Rhizophagus irregularis (strain DAOM 181602 / DAOM 197198 / MUCL 43194)</name>
    <name type="common">Arbuscular mycorrhizal fungus</name>
    <name type="synonym">Glomus intraradices</name>
    <dbReference type="NCBI Taxonomy" id="747089"/>
    <lineage>
        <taxon>Eukaryota</taxon>
        <taxon>Fungi</taxon>
        <taxon>Fungi incertae sedis</taxon>
        <taxon>Mucoromycota</taxon>
        <taxon>Glomeromycotina</taxon>
        <taxon>Glomeromycetes</taxon>
        <taxon>Glomerales</taxon>
        <taxon>Glomeraceae</taxon>
        <taxon>Rhizophagus</taxon>
    </lineage>
</organism>
<dbReference type="HOGENOM" id="CLU_2543774_0_0_1"/>
<reference evidence="1" key="1">
    <citation type="submission" date="2013-07" db="EMBL/GenBank/DDBJ databases">
        <title>The genome of an arbuscular mycorrhizal fungus provides insights into the evolution of the oldest plant symbiosis.</title>
        <authorList>
            <consortium name="DOE Joint Genome Institute"/>
            <person name="Tisserant E."/>
            <person name="Malbreil M."/>
            <person name="Kuo A."/>
            <person name="Kohler A."/>
            <person name="Symeonidi A."/>
            <person name="Balestrini R."/>
            <person name="Charron P."/>
            <person name="Duensing N."/>
            <person name="Frei-dit-Frey N."/>
            <person name="Gianinazzi-Pearson V."/>
            <person name="Gilbert B."/>
            <person name="Handa Y."/>
            <person name="Hijri M."/>
            <person name="Kaul R."/>
            <person name="Kawaguchi M."/>
            <person name="Krajinski F."/>
            <person name="Lammers P."/>
            <person name="Lapierre D."/>
            <person name="Masclaux F.G."/>
            <person name="Murat C."/>
            <person name="Morin E."/>
            <person name="Ndikumana S."/>
            <person name="Pagni M."/>
            <person name="Petitpierre D."/>
            <person name="Requena N."/>
            <person name="Rosikiewicz P."/>
            <person name="Riley R."/>
            <person name="Saito K."/>
            <person name="San Clemente H."/>
            <person name="Shapiro H."/>
            <person name="van Tuinen D."/>
            <person name="Becard G."/>
            <person name="Bonfante P."/>
            <person name="Paszkowski U."/>
            <person name="Shachar-Hill Y."/>
            <person name="Young J.P."/>
            <person name="Sanders I.R."/>
            <person name="Henrissat B."/>
            <person name="Rensing S.A."/>
            <person name="Grigoriev I.V."/>
            <person name="Corradi N."/>
            <person name="Roux C."/>
            <person name="Martin F."/>
        </authorList>
    </citation>
    <scope>NUCLEOTIDE SEQUENCE</scope>
    <source>
        <strain evidence="1">DAOM 197198</strain>
    </source>
</reference>
<gene>
    <name evidence="1" type="ORF">GLOINDRAFT_11615</name>
</gene>
<sequence>MYLTYSSFASSQSPNSISIHLTDDYQDNSRCVNRLELTASSTLNQIRLGAFMRPLMVRIRLGAYASPHGYFKKKRVTVIFRVI</sequence>
<dbReference type="AlphaFoldDB" id="U9SN62"/>
<protein>
    <submittedName>
        <fullName evidence="1">Uncharacterized protein</fullName>
    </submittedName>
</protein>